<dbReference type="EMBL" id="JABSTU010000001">
    <property type="protein sequence ID" value="KAH8041125.1"/>
    <property type="molecule type" value="Genomic_DNA"/>
</dbReference>
<keyword evidence="2" id="KW-0472">Membrane</keyword>
<name>A0A9J6F4H0_RHIMP</name>
<evidence type="ECO:0000256" key="1">
    <source>
        <dbReference type="SAM" id="MobiDB-lite"/>
    </source>
</evidence>
<evidence type="ECO:0000313" key="3">
    <source>
        <dbReference type="EMBL" id="KAH8041125.1"/>
    </source>
</evidence>
<evidence type="ECO:0000313" key="4">
    <source>
        <dbReference type="Proteomes" id="UP000821866"/>
    </source>
</evidence>
<feature type="transmembrane region" description="Helical" evidence="2">
    <location>
        <begin position="145"/>
        <end position="166"/>
    </location>
</feature>
<comment type="caution">
    <text evidence="3">The sequence shown here is derived from an EMBL/GenBank/DDBJ whole genome shotgun (WGS) entry which is preliminary data.</text>
</comment>
<gene>
    <name evidence="3" type="ORF">HPB51_013785</name>
</gene>
<feature type="compositionally biased region" description="Low complexity" evidence="1">
    <location>
        <begin position="12"/>
        <end position="27"/>
    </location>
</feature>
<evidence type="ECO:0000256" key="2">
    <source>
        <dbReference type="SAM" id="Phobius"/>
    </source>
</evidence>
<feature type="region of interest" description="Disordered" evidence="1">
    <location>
        <begin position="226"/>
        <end position="258"/>
    </location>
</feature>
<keyword evidence="2" id="KW-0812">Transmembrane</keyword>
<sequence length="258" mass="27528">MRLSGIRNELLSSSSSYKQSPPSKTPSTWIVRVHPVSSGVAFYCRVPGGSSEPGTSTGFYIVSSMPTIPPTSNDSSHRDAFSGSYRAKYRWTSESLPPVPPPTPQPAARMAPQEDADVELGYQRVLATASPSAAQLNQRVVGDRASGCLTFVLVVLALCSLVWLLASGALANQADAANLELDGVREEAAEPAVVLHLEDNSGSVPSQVIKPIGGQAVVMTRTRTTMKVGRGKTTTPAAWEEESTRDDTEEDELPQCKI</sequence>
<proteinExistence type="predicted"/>
<dbReference type="AlphaFoldDB" id="A0A9J6F4H0"/>
<reference evidence="3" key="1">
    <citation type="journal article" date="2020" name="Cell">
        <title>Large-Scale Comparative Analyses of Tick Genomes Elucidate Their Genetic Diversity and Vector Capacities.</title>
        <authorList>
            <consortium name="Tick Genome and Microbiome Consortium (TIGMIC)"/>
            <person name="Jia N."/>
            <person name="Wang J."/>
            <person name="Shi W."/>
            <person name="Du L."/>
            <person name="Sun Y."/>
            <person name="Zhan W."/>
            <person name="Jiang J.F."/>
            <person name="Wang Q."/>
            <person name="Zhang B."/>
            <person name="Ji P."/>
            <person name="Bell-Sakyi L."/>
            <person name="Cui X.M."/>
            <person name="Yuan T.T."/>
            <person name="Jiang B.G."/>
            <person name="Yang W.F."/>
            <person name="Lam T.T."/>
            <person name="Chang Q.C."/>
            <person name="Ding S.J."/>
            <person name="Wang X.J."/>
            <person name="Zhu J.G."/>
            <person name="Ruan X.D."/>
            <person name="Zhao L."/>
            <person name="Wei J.T."/>
            <person name="Ye R.Z."/>
            <person name="Que T.C."/>
            <person name="Du C.H."/>
            <person name="Zhou Y.H."/>
            <person name="Cheng J.X."/>
            <person name="Dai P.F."/>
            <person name="Guo W.B."/>
            <person name="Han X.H."/>
            <person name="Huang E.J."/>
            <person name="Li L.F."/>
            <person name="Wei W."/>
            <person name="Gao Y.C."/>
            <person name="Liu J.Z."/>
            <person name="Shao H.Z."/>
            <person name="Wang X."/>
            <person name="Wang C.C."/>
            <person name="Yang T.C."/>
            <person name="Huo Q.B."/>
            <person name="Li W."/>
            <person name="Chen H.Y."/>
            <person name="Chen S.E."/>
            <person name="Zhou L.G."/>
            <person name="Ni X.B."/>
            <person name="Tian J.H."/>
            <person name="Sheng Y."/>
            <person name="Liu T."/>
            <person name="Pan Y.S."/>
            <person name="Xia L.Y."/>
            <person name="Li J."/>
            <person name="Zhao F."/>
            <person name="Cao W.C."/>
        </authorList>
    </citation>
    <scope>NUCLEOTIDE SEQUENCE</scope>
    <source>
        <strain evidence="3">Rmic-2018</strain>
    </source>
</reference>
<organism evidence="3 4">
    <name type="scientific">Rhipicephalus microplus</name>
    <name type="common">Cattle tick</name>
    <name type="synonym">Boophilus microplus</name>
    <dbReference type="NCBI Taxonomy" id="6941"/>
    <lineage>
        <taxon>Eukaryota</taxon>
        <taxon>Metazoa</taxon>
        <taxon>Ecdysozoa</taxon>
        <taxon>Arthropoda</taxon>
        <taxon>Chelicerata</taxon>
        <taxon>Arachnida</taxon>
        <taxon>Acari</taxon>
        <taxon>Parasitiformes</taxon>
        <taxon>Ixodida</taxon>
        <taxon>Ixodoidea</taxon>
        <taxon>Ixodidae</taxon>
        <taxon>Rhipicephalinae</taxon>
        <taxon>Rhipicephalus</taxon>
        <taxon>Boophilus</taxon>
    </lineage>
</organism>
<reference evidence="3" key="2">
    <citation type="submission" date="2021-09" db="EMBL/GenBank/DDBJ databases">
        <authorList>
            <person name="Jia N."/>
            <person name="Wang J."/>
            <person name="Shi W."/>
            <person name="Du L."/>
            <person name="Sun Y."/>
            <person name="Zhan W."/>
            <person name="Jiang J."/>
            <person name="Wang Q."/>
            <person name="Zhang B."/>
            <person name="Ji P."/>
            <person name="Sakyi L.B."/>
            <person name="Cui X."/>
            <person name="Yuan T."/>
            <person name="Jiang B."/>
            <person name="Yang W."/>
            <person name="Lam T.T.-Y."/>
            <person name="Chang Q."/>
            <person name="Ding S."/>
            <person name="Wang X."/>
            <person name="Zhu J."/>
            <person name="Ruan X."/>
            <person name="Zhao L."/>
            <person name="Wei J."/>
            <person name="Que T."/>
            <person name="Du C."/>
            <person name="Cheng J."/>
            <person name="Dai P."/>
            <person name="Han X."/>
            <person name="Huang E."/>
            <person name="Gao Y."/>
            <person name="Liu J."/>
            <person name="Shao H."/>
            <person name="Ye R."/>
            <person name="Li L."/>
            <person name="Wei W."/>
            <person name="Wang X."/>
            <person name="Wang C."/>
            <person name="Huo Q."/>
            <person name="Li W."/>
            <person name="Guo W."/>
            <person name="Chen H."/>
            <person name="Chen S."/>
            <person name="Zhou L."/>
            <person name="Zhou L."/>
            <person name="Ni X."/>
            <person name="Tian J."/>
            <person name="Zhou Y."/>
            <person name="Sheng Y."/>
            <person name="Liu T."/>
            <person name="Pan Y."/>
            <person name="Xia L."/>
            <person name="Li J."/>
            <person name="Zhao F."/>
            <person name="Cao W."/>
        </authorList>
    </citation>
    <scope>NUCLEOTIDE SEQUENCE</scope>
    <source>
        <strain evidence="3">Rmic-2018</strain>
        <tissue evidence="3">Larvae</tissue>
    </source>
</reference>
<protein>
    <submittedName>
        <fullName evidence="3">Uncharacterized protein</fullName>
    </submittedName>
</protein>
<feature type="compositionally biased region" description="Low complexity" evidence="1">
    <location>
        <begin position="226"/>
        <end position="235"/>
    </location>
</feature>
<feature type="compositionally biased region" description="Acidic residues" evidence="1">
    <location>
        <begin position="239"/>
        <end position="258"/>
    </location>
</feature>
<keyword evidence="4" id="KW-1185">Reference proteome</keyword>
<accession>A0A9J6F4H0</accession>
<feature type="region of interest" description="Disordered" evidence="1">
    <location>
        <begin position="1"/>
        <end position="27"/>
    </location>
</feature>
<keyword evidence="2" id="KW-1133">Transmembrane helix</keyword>
<dbReference type="Proteomes" id="UP000821866">
    <property type="component" value="Chromosome 1"/>
</dbReference>